<keyword evidence="2" id="KW-1185">Reference proteome</keyword>
<reference evidence="2" key="1">
    <citation type="submission" date="2016-06" db="EMBL/GenBank/DDBJ databases">
        <title>Parallel loss of symbiosis genes in relatives of nitrogen-fixing non-legume Parasponia.</title>
        <authorList>
            <person name="Van Velzen R."/>
            <person name="Holmer R."/>
            <person name="Bu F."/>
            <person name="Rutten L."/>
            <person name="Van Zeijl A."/>
            <person name="Liu W."/>
            <person name="Santuari L."/>
            <person name="Cao Q."/>
            <person name="Sharma T."/>
            <person name="Shen D."/>
            <person name="Roswanjaya Y."/>
            <person name="Wardhani T."/>
            <person name="Kalhor M.S."/>
            <person name="Jansen J."/>
            <person name="Van den Hoogen J."/>
            <person name="Gungor B."/>
            <person name="Hartog M."/>
            <person name="Hontelez J."/>
            <person name="Verver J."/>
            <person name="Yang W.-C."/>
            <person name="Schijlen E."/>
            <person name="Repin R."/>
            <person name="Schilthuizen M."/>
            <person name="Schranz E."/>
            <person name="Heidstra R."/>
            <person name="Miyata K."/>
            <person name="Fedorova E."/>
            <person name="Kohlen W."/>
            <person name="Bisseling T."/>
            <person name="Smit S."/>
            <person name="Geurts R."/>
        </authorList>
    </citation>
    <scope>NUCLEOTIDE SEQUENCE [LARGE SCALE GENOMIC DNA]</scope>
    <source>
        <strain evidence="2">cv. RG33-2</strain>
    </source>
</reference>
<gene>
    <name evidence="1" type="ORF">TorRG33x02_042810</name>
</gene>
<comment type="caution">
    <text evidence="1">The sequence shown here is derived from an EMBL/GenBank/DDBJ whole genome shotgun (WGS) entry which is preliminary data.</text>
</comment>
<dbReference type="InParanoid" id="A0A2P5FQ55"/>
<dbReference type="AlphaFoldDB" id="A0A2P5FQ55"/>
<dbReference type="Proteomes" id="UP000237000">
    <property type="component" value="Unassembled WGS sequence"/>
</dbReference>
<sequence>MVTFDPDNMGLRYIYLNDLCDDINPTGLVWSQMVAGIFVGGQKSENAPTGSNGVFRRPGPRRRRLVAVGARGGTAKQHRLEGGPDGRRRQLFLLWLREKKTRERERVSWERGSGEGERENGSDFFFVRSKDNFALFKTGLLHPRSSRRVWWLRG</sequence>
<evidence type="ECO:0000313" key="2">
    <source>
        <dbReference type="Proteomes" id="UP000237000"/>
    </source>
</evidence>
<organism evidence="1 2">
    <name type="scientific">Trema orientale</name>
    <name type="common">Charcoal tree</name>
    <name type="synonym">Celtis orientalis</name>
    <dbReference type="NCBI Taxonomy" id="63057"/>
    <lineage>
        <taxon>Eukaryota</taxon>
        <taxon>Viridiplantae</taxon>
        <taxon>Streptophyta</taxon>
        <taxon>Embryophyta</taxon>
        <taxon>Tracheophyta</taxon>
        <taxon>Spermatophyta</taxon>
        <taxon>Magnoliopsida</taxon>
        <taxon>eudicotyledons</taxon>
        <taxon>Gunneridae</taxon>
        <taxon>Pentapetalae</taxon>
        <taxon>rosids</taxon>
        <taxon>fabids</taxon>
        <taxon>Rosales</taxon>
        <taxon>Cannabaceae</taxon>
        <taxon>Trema</taxon>
    </lineage>
</organism>
<proteinExistence type="predicted"/>
<dbReference type="EMBL" id="JXTC01000016">
    <property type="protein sequence ID" value="PON99863.1"/>
    <property type="molecule type" value="Genomic_DNA"/>
</dbReference>
<name>A0A2P5FQ55_TREOI</name>
<evidence type="ECO:0000313" key="1">
    <source>
        <dbReference type="EMBL" id="PON99863.1"/>
    </source>
</evidence>
<accession>A0A2P5FQ55</accession>
<protein>
    <submittedName>
        <fullName evidence="1">Uncharacterized protein</fullName>
    </submittedName>
</protein>